<dbReference type="FunFam" id="3.40.50.2000:FF:000072">
    <property type="entry name" value="Glycosyl transferase"/>
    <property type="match status" value="1"/>
</dbReference>
<evidence type="ECO:0000313" key="8">
    <source>
        <dbReference type="Proteomes" id="UP000287830"/>
    </source>
</evidence>
<comment type="similarity">
    <text evidence="1">Belongs to the glycosyltransferase 28 family.</text>
</comment>
<dbReference type="InterPro" id="IPR002213">
    <property type="entry name" value="UDP_glucos_trans"/>
</dbReference>
<dbReference type="GeneID" id="95621206"/>
<feature type="domain" description="Erythromycin biosynthesis protein CIII-like N-terminal" evidence="6">
    <location>
        <begin position="23"/>
        <end position="221"/>
    </location>
</feature>
<dbReference type="PANTHER" id="PTHR48050:SF13">
    <property type="entry name" value="STEROL 3-BETA-GLUCOSYLTRANSFERASE UGT80A2"/>
    <property type="match status" value="1"/>
</dbReference>
<dbReference type="Pfam" id="PF21036">
    <property type="entry name" value="EryCIII-like_N"/>
    <property type="match status" value="1"/>
</dbReference>
<dbReference type="CDD" id="cd03784">
    <property type="entry name" value="GT1_Gtf-like"/>
    <property type="match status" value="1"/>
</dbReference>
<evidence type="ECO:0000256" key="1">
    <source>
        <dbReference type="ARBA" id="ARBA00006962"/>
    </source>
</evidence>
<name>A0A7U9KSD1_9ACTN</name>
<evidence type="ECO:0000256" key="2">
    <source>
        <dbReference type="ARBA" id="ARBA00022676"/>
    </source>
</evidence>
<evidence type="ECO:0000259" key="6">
    <source>
        <dbReference type="Pfam" id="PF21036"/>
    </source>
</evidence>
<organism evidence="7 8">
    <name type="scientific">Streptomyces chrestomyceticus JCM 4735</name>
    <dbReference type="NCBI Taxonomy" id="1306181"/>
    <lineage>
        <taxon>Bacteria</taxon>
        <taxon>Bacillati</taxon>
        <taxon>Actinomycetota</taxon>
        <taxon>Actinomycetes</taxon>
        <taxon>Kitasatosporales</taxon>
        <taxon>Streptomycetaceae</taxon>
        <taxon>Streptomyces</taxon>
    </lineage>
</organism>
<evidence type="ECO:0000256" key="4">
    <source>
        <dbReference type="SAM" id="MobiDB-lite"/>
    </source>
</evidence>
<dbReference type="AlphaFoldDB" id="A0A7U9KSD1"/>
<feature type="domain" description="Erythromycin biosynthesis protein CIII-like C-terminal" evidence="5">
    <location>
        <begin position="236"/>
        <end position="374"/>
    </location>
</feature>
<dbReference type="SUPFAM" id="SSF53756">
    <property type="entry name" value="UDP-Glycosyltransferase/glycogen phosphorylase"/>
    <property type="match status" value="1"/>
</dbReference>
<gene>
    <name evidence="7" type="ORF">OEIGOIKO_02223</name>
</gene>
<dbReference type="InterPro" id="IPR050426">
    <property type="entry name" value="Glycosyltransferase_28"/>
</dbReference>
<dbReference type="GO" id="GO:0017000">
    <property type="term" value="P:antibiotic biosynthetic process"/>
    <property type="evidence" value="ECO:0007669"/>
    <property type="project" value="UniProtKB-ARBA"/>
</dbReference>
<accession>A0A7U9KSD1</accession>
<dbReference type="Pfam" id="PF06722">
    <property type="entry name" value="EryCIII-like_C"/>
    <property type="match status" value="1"/>
</dbReference>
<dbReference type="RefSeq" id="WP_167515095.1">
    <property type="nucleotide sequence ID" value="NZ_BHZC01000001.1"/>
</dbReference>
<evidence type="ECO:0000256" key="3">
    <source>
        <dbReference type="ARBA" id="ARBA00022679"/>
    </source>
</evidence>
<reference evidence="7 8" key="1">
    <citation type="submission" date="2018-11" db="EMBL/GenBank/DDBJ databases">
        <title>Whole genome sequence of Streptomyces chrestomyceticus NBRC 13444(T).</title>
        <authorList>
            <person name="Komaki H."/>
            <person name="Tamura T."/>
        </authorList>
    </citation>
    <scope>NUCLEOTIDE SEQUENCE [LARGE SCALE GENOMIC DNA]</scope>
    <source>
        <strain evidence="7 8">NBRC 13444</strain>
    </source>
</reference>
<proteinExistence type="inferred from homology"/>
<dbReference type="EMBL" id="BHZC01000001">
    <property type="protein sequence ID" value="GCD34489.1"/>
    <property type="molecule type" value="Genomic_DNA"/>
</dbReference>
<dbReference type="GO" id="GO:0008194">
    <property type="term" value="F:UDP-glycosyltransferase activity"/>
    <property type="evidence" value="ECO:0007669"/>
    <property type="project" value="InterPro"/>
</dbReference>
<dbReference type="PANTHER" id="PTHR48050">
    <property type="entry name" value="STEROL 3-BETA-GLUCOSYLTRANSFERASE"/>
    <property type="match status" value="1"/>
</dbReference>
<protein>
    <submittedName>
        <fullName evidence="7">Glycosyl transferase</fullName>
    </submittedName>
</protein>
<dbReference type="Gene3D" id="3.40.50.2000">
    <property type="entry name" value="Glycogen Phosphorylase B"/>
    <property type="match status" value="2"/>
</dbReference>
<keyword evidence="2" id="KW-0328">Glycosyltransferase</keyword>
<comment type="caution">
    <text evidence="7">The sequence shown here is derived from an EMBL/GenBank/DDBJ whole genome shotgun (WGS) entry which is preliminary data.</text>
</comment>
<dbReference type="Proteomes" id="UP000287830">
    <property type="component" value="Unassembled WGS sequence"/>
</dbReference>
<dbReference type="GO" id="GO:0016758">
    <property type="term" value="F:hexosyltransferase activity"/>
    <property type="evidence" value="ECO:0007669"/>
    <property type="project" value="UniProtKB-ARBA"/>
</dbReference>
<dbReference type="InterPro" id="IPR010610">
    <property type="entry name" value="EryCIII-like_C"/>
</dbReference>
<evidence type="ECO:0000259" key="5">
    <source>
        <dbReference type="Pfam" id="PF06722"/>
    </source>
</evidence>
<evidence type="ECO:0000313" key="7">
    <source>
        <dbReference type="EMBL" id="GCD34489.1"/>
    </source>
</evidence>
<keyword evidence="3 7" id="KW-0808">Transferase</keyword>
<dbReference type="InterPro" id="IPR048284">
    <property type="entry name" value="EryCIII-like_N"/>
</dbReference>
<feature type="compositionally biased region" description="Low complexity" evidence="4">
    <location>
        <begin position="378"/>
        <end position="395"/>
    </location>
</feature>
<feature type="region of interest" description="Disordered" evidence="4">
    <location>
        <begin position="378"/>
        <end position="401"/>
    </location>
</feature>
<sequence>MRVLVTTSHGAGHVFPPVALAHALRAAGHDVLFATPGASGALVARAGLHAFDSAPGCDTEEIFGRLLAERRMTFDRFRTDSPEAVTLAAELFARTSEATVDRTVEVARSWRPDLVLHTELQGAGPLVAAVLGVPAVEHTISCHHFRQISDRFGPWLAAAYRRHGLAGRPPVAATVDTRPPSIATYDLGGWPMRALPYTTGAVLPPWLLERPPRPRVAVTLGTLRPQLNGVGELRTVVRAAGAVDAEFVLALGDADPAVLGELPANVRAEGWLPLTALLETCTAMIHHGGNGTTLAGLGAGVSHLVLPGGADDFEVARILHARGAGLVSTPDAVDATLLRRLLTDEKMLAVAADIRAETAALPTPAAIVPRLEKLAEQGRAARGARRSGSGQVRVSPGETGA</sequence>